<evidence type="ECO:0000259" key="6">
    <source>
        <dbReference type="Pfam" id="PF01636"/>
    </source>
</evidence>
<organism evidence="7 8">
    <name type="scientific">Seminavis robusta</name>
    <dbReference type="NCBI Taxonomy" id="568900"/>
    <lineage>
        <taxon>Eukaryota</taxon>
        <taxon>Sar</taxon>
        <taxon>Stramenopiles</taxon>
        <taxon>Ochrophyta</taxon>
        <taxon>Bacillariophyta</taxon>
        <taxon>Bacillariophyceae</taxon>
        <taxon>Bacillariophycidae</taxon>
        <taxon>Naviculales</taxon>
        <taxon>Naviculaceae</taxon>
        <taxon>Seminavis</taxon>
    </lineage>
</organism>
<dbReference type="PANTHER" id="PTHR34273">
    <property type="entry name" value="METHYLTHIORIBOSE KINASE"/>
    <property type="match status" value="1"/>
</dbReference>
<gene>
    <name evidence="7" type="ORF">SEMRO_25_G017280.1</name>
</gene>
<comment type="similarity">
    <text evidence="1">Belongs to the methylthioribose kinase family.</text>
</comment>
<sequence length="360" mass="40480">MMEMFAQINPGCAPVPYLCEPVHDMMVLVTEWNDDDEQLATQVIDGWMDPRVASGLARSVANLHCQDFDPSFNTGIRNTMVSTFSTLHKKLESMIASTDNSRASLLARTMGTNLCQELASNMLFHYENTRDCLVHSDLHVKNILVEREAAKDGTVSIVDWEMAFSGPIGRDLGSFFPFLLCCALAHAISGKQEEALNLLNTIDQIWEEYAEALRQRGKSEDFISYAFRSIIGWCGRFMFLGFYTSGNHTEDFPLADADDKPTLMDSIGVLSLRFMQWGFDSKYVNFDLEDLRRIFADSIWNEMALITTIKATQPTTSSNKSSVVSGLEIFTRFIGVKRLPVLQNNFATGRLMSLTNSFMA</sequence>
<reference evidence="7" key="1">
    <citation type="submission" date="2020-06" db="EMBL/GenBank/DDBJ databases">
        <authorList>
            <consortium name="Plant Systems Biology data submission"/>
        </authorList>
    </citation>
    <scope>NUCLEOTIDE SEQUENCE</scope>
    <source>
        <strain evidence="7">D6</strain>
    </source>
</reference>
<evidence type="ECO:0000256" key="3">
    <source>
        <dbReference type="ARBA" id="ARBA00022741"/>
    </source>
</evidence>
<keyword evidence="5" id="KW-0067">ATP-binding</keyword>
<dbReference type="Pfam" id="PF01636">
    <property type="entry name" value="APH"/>
    <property type="match status" value="1"/>
</dbReference>
<dbReference type="GO" id="GO:0016301">
    <property type="term" value="F:kinase activity"/>
    <property type="evidence" value="ECO:0007669"/>
    <property type="project" value="UniProtKB-KW"/>
</dbReference>
<evidence type="ECO:0000256" key="2">
    <source>
        <dbReference type="ARBA" id="ARBA00022679"/>
    </source>
</evidence>
<evidence type="ECO:0000256" key="5">
    <source>
        <dbReference type="ARBA" id="ARBA00022840"/>
    </source>
</evidence>
<dbReference type="InterPro" id="IPR011009">
    <property type="entry name" value="Kinase-like_dom_sf"/>
</dbReference>
<evidence type="ECO:0000256" key="1">
    <source>
        <dbReference type="ARBA" id="ARBA00010165"/>
    </source>
</evidence>
<keyword evidence="2" id="KW-0808">Transferase</keyword>
<evidence type="ECO:0000313" key="8">
    <source>
        <dbReference type="Proteomes" id="UP001153069"/>
    </source>
</evidence>
<feature type="domain" description="Aminoglycoside phosphotransferase" evidence="6">
    <location>
        <begin position="56"/>
        <end position="176"/>
    </location>
</feature>
<dbReference type="AlphaFoldDB" id="A0A9N8H3F6"/>
<accession>A0A9N8H3F6</accession>
<dbReference type="EMBL" id="CAICTM010000025">
    <property type="protein sequence ID" value="CAB9497785.1"/>
    <property type="molecule type" value="Genomic_DNA"/>
</dbReference>
<dbReference type="SUPFAM" id="SSF56112">
    <property type="entry name" value="Protein kinase-like (PK-like)"/>
    <property type="match status" value="1"/>
</dbReference>
<comment type="caution">
    <text evidence="7">The sequence shown here is derived from an EMBL/GenBank/DDBJ whole genome shotgun (WGS) entry which is preliminary data.</text>
</comment>
<keyword evidence="3" id="KW-0547">Nucleotide-binding</keyword>
<evidence type="ECO:0000313" key="7">
    <source>
        <dbReference type="EMBL" id="CAB9497785.1"/>
    </source>
</evidence>
<dbReference type="GO" id="GO:0005524">
    <property type="term" value="F:ATP binding"/>
    <property type="evidence" value="ECO:0007669"/>
    <property type="project" value="UniProtKB-KW"/>
</dbReference>
<dbReference type="Gene3D" id="3.90.1200.10">
    <property type="match status" value="1"/>
</dbReference>
<proteinExistence type="inferred from homology"/>
<dbReference type="InterPro" id="IPR002575">
    <property type="entry name" value="Aminoglycoside_PTrfase"/>
</dbReference>
<keyword evidence="4 7" id="KW-0418">Kinase</keyword>
<keyword evidence="8" id="KW-1185">Reference proteome</keyword>
<dbReference type="OrthoDB" id="205694at2759"/>
<evidence type="ECO:0000256" key="4">
    <source>
        <dbReference type="ARBA" id="ARBA00022777"/>
    </source>
</evidence>
<dbReference type="Proteomes" id="UP001153069">
    <property type="component" value="Unassembled WGS sequence"/>
</dbReference>
<dbReference type="PANTHER" id="PTHR34273:SF2">
    <property type="entry name" value="METHYLTHIORIBOSE KINASE"/>
    <property type="match status" value="1"/>
</dbReference>
<protein>
    <submittedName>
        <fullName evidence="7">Methylthioribose kinase</fullName>
    </submittedName>
</protein>
<name>A0A9N8H3F6_9STRA</name>